<gene>
    <name evidence="2" type="ORF">GCM10007964_51280</name>
</gene>
<comment type="caution">
    <text evidence="2">The sequence shown here is derived from an EMBL/GenBank/DDBJ whole genome shotgun (WGS) entry which is preliminary data.</text>
</comment>
<accession>A0A917RF05</accession>
<dbReference type="AlphaFoldDB" id="A0A917RF05"/>
<dbReference type="EMBL" id="BMNT01000030">
    <property type="protein sequence ID" value="GGL02930.1"/>
    <property type="molecule type" value="Genomic_DNA"/>
</dbReference>
<evidence type="ECO:0000313" key="2">
    <source>
        <dbReference type="EMBL" id="GGL02930.1"/>
    </source>
</evidence>
<name>A0A917RF05_9ACTN</name>
<reference evidence="2" key="1">
    <citation type="journal article" date="2014" name="Int. J. Syst. Evol. Microbiol.">
        <title>Complete genome sequence of Corynebacterium casei LMG S-19264T (=DSM 44701T), isolated from a smear-ripened cheese.</title>
        <authorList>
            <consortium name="US DOE Joint Genome Institute (JGI-PGF)"/>
            <person name="Walter F."/>
            <person name="Albersmeier A."/>
            <person name="Kalinowski J."/>
            <person name="Ruckert C."/>
        </authorList>
    </citation>
    <scope>NUCLEOTIDE SEQUENCE</scope>
    <source>
        <strain evidence="2">JCM 13064</strain>
    </source>
</reference>
<dbReference type="RefSeq" id="WP_189165588.1">
    <property type="nucleotide sequence ID" value="NZ_BMNT01000030.1"/>
</dbReference>
<organism evidence="2 3">
    <name type="scientific">Sphaerisporangium melleum</name>
    <dbReference type="NCBI Taxonomy" id="321316"/>
    <lineage>
        <taxon>Bacteria</taxon>
        <taxon>Bacillati</taxon>
        <taxon>Actinomycetota</taxon>
        <taxon>Actinomycetes</taxon>
        <taxon>Streptosporangiales</taxon>
        <taxon>Streptosporangiaceae</taxon>
        <taxon>Sphaerisporangium</taxon>
    </lineage>
</organism>
<protein>
    <submittedName>
        <fullName evidence="2">Uncharacterized protein</fullName>
    </submittedName>
</protein>
<evidence type="ECO:0000256" key="1">
    <source>
        <dbReference type="SAM" id="MobiDB-lite"/>
    </source>
</evidence>
<feature type="region of interest" description="Disordered" evidence="1">
    <location>
        <begin position="17"/>
        <end position="44"/>
    </location>
</feature>
<reference evidence="2" key="2">
    <citation type="submission" date="2020-09" db="EMBL/GenBank/DDBJ databases">
        <authorList>
            <person name="Sun Q."/>
            <person name="Ohkuma M."/>
        </authorList>
    </citation>
    <scope>NUCLEOTIDE SEQUENCE</scope>
    <source>
        <strain evidence="2">JCM 13064</strain>
    </source>
</reference>
<dbReference type="Proteomes" id="UP000645217">
    <property type="component" value="Unassembled WGS sequence"/>
</dbReference>
<proteinExistence type="predicted"/>
<keyword evidence="3" id="KW-1185">Reference proteome</keyword>
<sequence length="75" mass="8454">MTTDTTMLPRHIEDAFLRGHGRRHPVIQRPVDPPPPDSDVADDLVPTGLIPYPRLTTTTDNRCADFVNTADRRHP</sequence>
<evidence type="ECO:0000313" key="3">
    <source>
        <dbReference type="Proteomes" id="UP000645217"/>
    </source>
</evidence>